<gene>
    <name evidence="1" type="ORF">BTN49_0523</name>
</gene>
<evidence type="ECO:0000313" key="1">
    <source>
        <dbReference type="EMBL" id="PCS23554.1"/>
    </source>
</evidence>
<dbReference type="EMBL" id="NBYY01000009">
    <property type="protein sequence ID" value="PCS23554.1"/>
    <property type="molecule type" value="Genomic_DNA"/>
</dbReference>
<reference evidence="2" key="1">
    <citation type="submission" date="2017-04" db="EMBL/GenBank/DDBJ databases">
        <title>Genome evolution of the luminous symbionts of deep sea anglerfish.</title>
        <authorList>
            <person name="Hendry T.A."/>
        </authorList>
    </citation>
    <scope>NUCLEOTIDE SEQUENCE [LARGE SCALE GENOMIC DNA]</scope>
</reference>
<accession>A0A2A5T5X2</accession>
<dbReference type="AlphaFoldDB" id="A0A2A5T5X2"/>
<organism evidence="1 2">
    <name type="scientific">Candidatus Enterovibrio escicola</name>
    <dbReference type="NCBI Taxonomy" id="1927127"/>
    <lineage>
        <taxon>Bacteria</taxon>
        <taxon>Pseudomonadati</taxon>
        <taxon>Pseudomonadota</taxon>
        <taxon>Gammaproteobacteria</taxon>
        <taxon>Vibrionales</taxon>
        <taxon>Vibrionaceae</taxon>
        <taxon>Enterovibrio</taxon>
    </lineage>
</organism>
<protein>
    <submittedName>
        <fullName evidence="1">Mobile element protein</fullName>
    </submittedName>
</protein>
<dbReference type="RefSeq" id="WP_263363516.1">
    <property type="nucleotide sequence ID" value="NZ_NBYY01000009.1"/>
</dbReference>
<evidence type="ECO:0000313" key="2">
    <source>
        <dbReference type="Proteomes" id="UP000219020"/>
    </source>
</evidence>
<dbReference type="GeneID" id="78828673"/>
<name>A0A2A5T5X2_9GAMM</name>
<keyword evidence="2" id="KW-1185">Reference proteome</keyword>
<dbReference type="Proteomes" id="UP000219020">
    <property type="component" value="Unassembled WGS sequence"/>
</dbReference>
<comment type="caution">
    <text evidence="1">The sequence shown here is derived from an EMBL/GenBank/DDBJ whole genome shotgun (WGS) entry which is preliminary data.</text>
</comment>
<proteinExistence type="predicted"/>
<sequence length="43" mass="4964">MNNLDAVCVNVDDFCQIFLPTWEKYLISSGIKQTEKQAFSPLR</sequence>